<dbReference type="EMBL" id="JANIIK010000500">
    <property type="protein sequence ID" value="KAJ3583229.1"/>
    <property type="molecule type" value="Genomic_DNA"/>
</dbReference>
<evidence type="ECO:0000313" key="2">
    <source>
        <dbReference type="EMBL" id="KAJ3583229.1"/>
    </source>
</evidence>
<accession>A0A9Q0D7D4</accession>
<dbReference type="AlphaFoldDB" id="A0A9Q0D7D4"/>
<keyword evidence="3" id="KW-1185">Reference proteome</keyword>
<reference evidence="2" key="1">
    <citation type="submission" date="2022-07" db="EMBL/GenBank/DDBJ databases">
        <title>Chromosome-level genome of Muraenolepis orangiensis.</title>
        <authorList>
            <person name="Kim J."/>
        </authorList>
    </citation>
    <scope>NUCLEOTIDE SEQUENCE</scope>
    <source>
        <strain evidence="2">KU_S4_2022</strain>
        <tissue evidence="2">Muscle</tissue>
    </source>
</reference>
<sequence>MDSGKPMILRLLRRLRPSSGAGFSKKKTLLAISKLTALASNMEQGQLRKQLNGTTPLPPPGSTRLPGLHTCLLGS</sequence>
<organism evidence="2 3">
    <name type="scientific">Muraenolepis orangiensis</name>
    <name type="common">Patagonian moray cod</name>
    <dbReference type="NCBI Taxonomy" id="630683"/>
    <lineage>
        <taxon>Eukaryota</taxon>
        <taxon>Metazoa</taxon>
        <taxon>Chordata</taxon>
        <taxon>Craniata</taxon>
        <taxon>Vertebrata</taxon>
        <taxon>Euteleostomi</taxon>
        <taxon>Actinopterygii</taxon>
        <taxon>Neopterygii</taxon>
        <taxon>Teleostei</taxon>
        <taxon>Neoteleostei</taxon>
        <taxon>Acanthomorphata</taxon>
        <taxon>Zeiogadaria</taxon>
        <taxon>Gadariae</taxon>
        <taxon>Gadiformes</taxon>
        <taxon>Muraenolepidoidei</taxon>
        <taxon>Muraenolepididae</taxon>
        <taxon>Muraenolepis</taxon>
    </lineage>
</organism>
<evidence type="ECO:0000313" key="3">
    <source>
        <dbReference type="Proteomes" id="UP001148018"/>
    </source>
</evidence>
<evidence type="ECO:0000256" key="1">
    <source>
        <dbReference type="SAM" id="MobiDB-lite"/>
    </source>
</evidence>
<feature type="region of interest" description="Disordered" evidence="1">
    <location>
        <begin position="50"/>
        <end position="75"/>
    </location>
</feature>
<comment type="caution">
    <text evidence="2">The sequence shown here is derived from an EMBL/GenBank/DDBJ whole genome shotgun (WGS) entry which is preliminary data.</text>
</comment>
<gene>
    <name evidence="2" type="ORF">NHX12_034168</name>
</gene>
<dbReference type="Proteomes" id="UP001148018">
    <property type="component" value="Unassembled WGS sequence"/>
</dbReference>
<name>A0A9Q0D7D4_9TELE</name>
<protein>
    <submittedName>
        <fullName evidence="2">Uncharacterized protein</fullName>
    </submittedName>
</protein>
<proteinExistence type="predicted"/>